<comment type="function">
    <text evidence="1">Catalyzes the specific phosphorylation of the 3-hydroxyl group of shikimic acid using ATP as a cosubstrate.</text>
</comment>
<dbReference type="CDD" id="cd06170">
    <property type="entry name" value="LuxR_C_like"/>
    <property type="match status" value="1"/>
</dbReference>
<dbReference type="GO" id="GO:0008652">
    <property type="term" value="P:amino acid biosynthetic process"/>
    <property type="evidence" value="ECO:0007669"/>
    <property type="project" value="UniProtKB-KW"/>
</dbReference>
<keyword evidence="1" id="KW-0460">Magnesium</keyword>
<comment type="pathway">
    <text evidence="1">Metabolic intermediate biosynthesis; chorismate biosynthesis; chorismate from D-erythrose 4-phosphate and phosphoenolpyruvate: step 5/7.</text>
</comment>
<dbReference type="Proteomes" id="UP000055035">
    <property type="component" value="Unassembled WGS sequence"/>
</dbReference>
<dbReference type="SUPFAM" id="SSF52540">
    <property type="entry name" value="P-loop containing nucleoside triphosphate hydrolases"/>
    <property type="match status" value="1"/>
</dbReference>
<keyword evidence="1" id="KW-0547">Nucleotide-binding</keyword>
<organism evidence="3 4">
    <name type="scientific">Legionella jordanis</name>
    <dbReference type="NCBI Taxonomy" id="456"/>
    <lineage>
        <taxon>Bacteria</taxon>
        <taxon>Pseudomonadati</taxon>
        <taxon>Pseudomonadota</taxon>
        <taxon>Gammaproteobacteria</taxon>
        <taxon>Legionellales</taxon>
        <taxon>Legionellaceae</taxon>
        <taxon>Legionella</taxon>
    </lineage>
</organism>
<dbReference type="Pfam" id="PF01202">
    <property type="entry name" value="SKI"/>
    <property type="match status" value="1"/>
</dbReference>
<dbReference type="SUPFAM" id="SSF46894">
    <property type="entry name" value="C-terminal effector domain of the bipartite response regulators"/>
    <property type="match status" value="1"/>
</dbReference>
<keyword evidence="1" id="KW-0963">Cytoplasm</keyword>
<comment type="subcellular location">
    <subcellularLocation>
        <location evidence="1">Cytoplasm</location>
    </subcellularLocation>
</comment>
<dbReference type="InterPro" id="IPR000623">
    <property type="entry name" value="Shikimate_kinase/TSH1"/>
</dbReference>
<accession>A0A0W0VBH3</accession>
<dbReference type="GO" id="GO:0006355">
    <property type="term" value="P:regulation of DNA-templated transcription"/>
    <property type="evidence" value="ECO:0007669"/>
    <property type="project" value="InterPro"/>
</dbReference>
<dbReference type="UniPathway" id="UPA00053">
    <property type="reaction ID" value="UER00088"/>
</dbReference>
<comment type="caution">
    <text evidence="1">Lacks conserved residue(s) required for the propagation of feature annotation.</text>
</comment>
<dbReference type="STRING" id="456.Ljor_1767"/>
<keyword evidence="1" id="KW-0028">Amino-acid biosynthesis</keyword>
<dbReference type="InterPro" id="IPR036388">
    <property type="entry name" value="WH-like_DNA-bd_sf"/>
</dbReference>
<dbReference type="Gene3D" id="1.10.10.10">
    <property type="entry name" value="Winged helix-like DNA-binding domain superfamily/Winged helix DNA-binding domain"/>
    <property type="match status" value="1"/>
</dbReference>
<dbReference type="InterPro" id="IPR031322">
    <property type="entry name" value="Shikimate/glucono_kinase"/>
</dbReference>
<dbReference type="Pfam" id="PF00196">
    <property type="entry name" value="GerE"/>
    <property type="match status" value="1"/>
</dbReference>
<dbReference type="PROSITE" id="PS50043">
    <property type="entry name" value="HTH_LUXR_2"/>
    <property type="match status" value="1"/>
</dbReference>
<keyword evidence="4" id="KW-1185">Reference proteome</keyword>
<feature type="binding site" evidence="1">
    <location>
        <begin position="14"/>
        <end position="19"/>
    </location>
    <ligand>
        <name>ATP</name>
        <dbReference type="ChEBI" id="CHEBI:30616"/>
    </ligand>
</feature>
<dbReference type="InterPro" id="IPR027417">
    <property type="entry name" value="P-loop_NTPase"/>
</dbReference>
<dbReference type="HAMAP" id="MF_00109">
    <property type="entry name" value="Shikimate_kinase"/>
    <property type="match status" value="1"/>
</dbReference>
<dbReference type="OrthoDB" id="9800332at2"/>
<dbReference type="GO" id="GO:0009073">
    <property type="term" value="P:aromatic amino acid family biosynthetic process"/>
    <property type="evidence" value="ECO:0007669"/>
    <property type="project" value="UniProtKB-KW"/>
</dbReference>
<dbReference type="GO" id="GO:0009423">
    <property type="term" value="P:chorismate biosynthetic process"/>
    <property type="evidence" value="ECO:0007669"/>
    <property type="project" value="UniProtKB-UniRule"/>
</dbReference>
<evidence type="ECO:0000313" key="4">
    <source>
        <dbReference type="Proteomes" id="UP000055035"/>
    </source>
</evidence>
<dbReference type="PRINTS" id="PR00038">
    <property type="entry name" value="HTHLUXR"/>
</dbReference>
<protein>
    <recommendedName>
        <fullName evidence="1">Shikimate kinase</fullName>
        <shortName evidence="1">SK</shortName>
        <ecNumber evidence="1">2.7.1.71</ecNumber>
    </recommendedName>
</protein>
<dbReference type="RefSeq" id="WP_058471212.1">
    <property type="nucleotide sequence ID" value="NZ_CAAAIC010000008.1"/>
</dbReference>
<evidence type="ECO:0000256" key="1">
    <source>
        <dbReference type="HAMAP-Rule" id="MF_00109"/>
    </source>
</evidence>
<dbReference type="GO" id="GO:0000287">
    <property type="term" value="F:magnesium ion binding"/>
    <property type="evidence" value="ECO:0007669"/>
    <property type="project" value="UniProtKB-UniRule"/>
</dbReference>
<dbReference type="SMART" id="SM00421">
    <property type="entry name" value="HTH_LUXR"/>
    <property type="match status" value="1"/>
</dbReference>
<comment type="subunit">
    <text evidence="1">Monomer.</text>
</comment>
<evidence type="ECO:0000313" key="3">
    <source>
        <dbReference type="EMBL" id="KTD17461.1"/>
    </source>
</evidence>
<keyword evidence="1" id="KW-0808">Transferase</keyword>
<dbReference type="GO" id="GO:0004765">
    <property type="term" value="F:shikimate kinase activity"/>
    <property type="evidence" value="ECO:0007669"/>
    <property type="project" value="UniProtKB-UniRule"/>
</dbReference>
<gene>
    <name evidence="1" type="primary">aroK</name>
    <name evidence="3" type="ORF">Ljor_1767</name>
</gene>
<feature type="binding site" evidence="1">
    <location>
        <position position="137"/>
    </location>
    <ligand>
        <name>substrate</name>
    </ligand>
</feature>
<proteinExistence type="inferred from homology"/>
<dbReference type="EC" id="2.7.1.71" evidence="1"/>
<dbReference type="PATRIC" id="fig|456.5.peg.1886"/>
<dbReference type="PANTHER" id="PTHR21087">
    <property type="entry name" value="SHIKIMATE KINASE"/>
    <property type="match status" value="1"/>
</dbReference>
<dbReference type="GO" id="GO:0005524">
    <property type="term" value="F:ATP binding"/>
    <property type="evidence" value="ECO:0007669"/>
    <property type="project" value="UniProtKB-UniRule"/>
</dbReference>
<dbReference type="CDD" id="cd00464">
    <property type="entry name" value="SK"/>
    <property type="match status" value="1"/>
</dbReference>
<dbReference type="GO" id="GO:0005829">
    <property type="term" value="C:cytosol"/>
    <property type="evidence" value="ECO:0007669"/>
    <property type="project" value="TreeGrafter"/>
</dbReference>
<comment type="cofactor">
    <cofactor evidence="1">
        <name>Mg(2+)</name>
        <dbReference type="ChEBI" id="CHEBI:18420"/>
    </cofactor>
    <text evidence="1">Binds 1 Mg(2+) ion per subunit.</text>
</comment>
<name>A0A0W0VBH3_9GAMM</name>
<dbReference type="GO" id="GO:0003677">
    <property type="term" value="F:DNA binding"/>
    <property type="evidence" value="ECO:0007669"/>
    <property type="project" value="InterPro"/>
</dbReference>
<dbReference type="InterPro" id="IPR016032">
    <property type="entry name" value="Sig_transdc_resp-reg_C-effctor"/>
</dbReference>
<dbReference type="AlphaFoldDB" id="A0A0W0VBH3"/>
<keyword evidence="1" id="KW-0057">Aromatic amino acid biosynthesis</keyword>
<comment type="caution">
    <text evidence="3">The sequence shown here is derived from an EMBL/GenBank/DDBJ whole genome shotgun (WGS) entry which is preliminary data.</text>
</comment>
<sequence>MNQPLRIFIIGHHGAGKALLAKSIAQSLGWRFIDADLGLESHTGRHLSEVLGSQGSCAFYDCQFEILASLCTQEHIVVTTDPSVACSEKNRQLLCQEMTVFLDVSTPVQVERTSCNATYLLPVPSLHDFFDQLHNERDSLYKEIATLTIQGDDGKLEDHTHCIVKAILGNEKIPSKPSLKSTLEKKDMTLFHKISHTKVDLSEQQAIYLKLLAQGKSAKEIAREAHVSYRTVEGTIAKLIESLGCSSSKELIALYHEQP</sequence>
<dbReference type="Gene3D" id="3.40.50.300">
    <property type="entry name" value="P-loop containing nucleotide triphosphate hydrolases"/>
    <property type="match status" value="1"/>
</dbReference>
<dbReference type="PANTHER" id="PTHR21087:SF21">
    <property type="entry name" value="SHIKIMATE KINASE 2"/>
    <property type="match status" value="1"/>
</dbReference>
<comment type="similarity">
    <text evidence="1">Belongs to the shikimate kinase family.</text>
</comment>
<evidence type="ECO:0000259" key="2">
    <source>
        <dbReference type="PROSITE" id="PS50043"/>
    </source>
</evidence>
<comment type="catalytic activity">
    <reaction evidence="1">
        <text>shikimate + ATP = 3-phosphoshikimate + ADP + H(+)</text>
        <dbReference type="Rhea" id="RHEA:13121"/>
        <dbReference type="ChEBI" id="CHEBI:15378"/>
        <dbReference type="ChEBI" id="CHEBI:30616"/>
        <dbReference type="ChEBI" id="CHEBI:36208"/>
        <dbReference type="ChEBI" id="CHEBI:145989"/>
        <dbReference type="ChEBI" id="CHEBI:456216"/>
        <dbReference type="EC" id="2.7.1.71"/>
    </reaction>
</comment>
<feature type="binding site" evidence="1">
    <location>
        <position position="36"/>
    </location>
    <ligand>
        <name>substrate</name>
    </ligand>
</feature>
<dbReference type="InterPro" id="IPR000792">
    <property type="entry name" value="Tscrpt_reg_LuxR_C"/>
</dbReference>
<keyword evidence="1" id="KW-0479">Metal-binding</keyword>
<reference evidence="3 4" key="1">
    <citation type="submission" date="2015-11" db="EMBL/GenBank/DDBJ databases">
        <title>Genomic analysis of 38 Legionella species identifies large and diverse effector repertoires.</title>
        <authorList>
            <person name="Burstein D."/>
            <person name="Amaro F."/>
            <person name="Zusman T."/>
            <person name="Lifshitz Z."/>
            <person name="Cohen O."/>
            <person name="Gilbert J.A."/>
            <person name="Pupko T."/>
            <person name="Shuman H.A."/>
            <person name="Segal G."/>
        </authorList>
    </citation>
    <scope>NUCLEOTIDE SEQUENCE [LARGE SCALE GENOMIC DNA]</scope>
    <source>
        <strain evidence="3 4">BL-540</strain>
    </source>
</reference>
<keyword evidence="1 3" id="KW-0418">Kinase</keyword>
<dbReference type="PRINTS" id="PR01100">
    <property type="entry name" value="SHIKIMTKNASE"/>
</dbReference>
<dbReference type="EMBL" id="LNYJ01000011">
    <property type="protein sequence ID" value="KTD17461.1"/>
    <property type="molecule type" value="Genomic_DNA"/>
</dbReference>
<keyword evidence="1" id="KW-0067">ATP-binding</keyword>
<feature type="domain" description="HTH luxR-type" evidence="2">
    <location>
        <begin position="194"/>
        <end position="259"/>
    </location>
</feature>